<dbReference type="InterPro" id="IPR003661">
    <property type="entry name" value="HisK_dim/P_dom"/>
</dbReference>
<keyword evidence="9" id="KW-0805">Transcription regulation</keyword>
<dbReference type="InterPro" id="IPR009057">
    <property type="entry name" value="Homeodomain-like_sf"/>
</dbReference>
<dbReference type="GO" id="GO:0043565">
    <property type="term" value="F:sequence-specific DNA binding"/>
    <property type="evidence" value="ECO:0007669"/>
    <property type="project" value="InterPro"/>
</dbReference>
<dbReference type="FunFam" id="1.10.10.60:FF:000284">
    <property type="entry name" value="Two-component system sensor histidine kinase/response regulator"/>
    <property type="match status" value="1"/>
</dbReference>
<proteinExistence type="predicted"/>
<name>A0A1W2GLK2_REIFA</name>
<dbReference type="PROSITE" id="PS01124">
    <property type="entry name" value="HTH_ARAC_FAMILY_2"/>
    <property type="match status" value="1"/>
</dbReference>
<dbReference type="Gene3D" id="2.60.40.10">
    <property type="entry name" value="Immunoglobulins"/>
    <property type="match status" value="1"/>
</dbReference>
<dbReference type="SMART" id="SM00387">
    <property type="entry name" value="HATPase_c"/>
    <property type="match status" value="1"/>
</dbReference>
<dbReference type="Gene3D" id="1.10.287.130">
    <property type="match status" value="1"/>
</dbReference>
<dbReference type="FunFam" id="1.10.287.130:FF:000045">
    <property type="entry name" value="Two-component system sensor histidine kinase/response regulator"/>
    <property type="match status" value="1"/>
</dbReference>
<dbReference type="InterPro" id="IPR011006">
    <property type="entry name" value="CheY-like_superfamily"/>
</dbReference>
<dbReference type="InterPro" id="IPR018060">
    <property type="entry name" value="HTH_AraC"/>
</dbReference>
<dbReference type="InterPro" id="IPR018062">
    <property type="entry name" value="HTH_AraC-typ_CS"/>
</dbReference>
<evidence type="ECO:0000256" key="8">
    <source>
        <dbReference type="ARBA" id="ARBA00023012"/>
    </source>
</evidence>
<evidence type="ECO:0000256" key="11">
    <source>
        <dbReference type="ARBA" id="ARBA00023163"/>
    </source>
</evidence>
<evidence type="ECO:0000259" key="14">
    <source>
        <dbReference type="PROSITE" id="PS50109"/>
    </source>
</evidence>
<dbReference type="Pfam" id="PF02518">
    <property type="entry name" value="HATPase_c"/>
    <property type="match status" value="1"/>
</dbReference>
<dbReference type="SMART" id="SM00448">
    <property type="entry name" value="REC"/>
    <property type="match status" value="1"/>
</dbReference>
<dbReference type="Proteomes" id="UP000192472">
    <property type="component" value="Unassembled WGS sequence"/>
</dbReference>
<feature type="domain" description="Response regulatory" evidence="15">
    <location>
        <begin position="1126"/>
        <end position="1241"/>
    </location>
</feature>
<evidence type="ECO:0000256" key="10">
    <source>
        <dbReference type="ARBA" id="ARBA00023125"/>
    </source>
</evidence>
<dbReference type="EC" id="2.7.13.3" evidence="2"/>
<evidence type="ECO:0000256" key="7">
    <source>
        <dbReference type="ARBA" id="ARBA00022840"/>
    </source>
</evidence>
<dbReference type="SUPFAM" id="SSF55874">
    <property type="entry name" value="ATPase domain of HSP90 chaperone/DNA topoisomerase II/histidine kinase"/>
    <property type="match status" value="1"/>
</dbReference>
<evidence type="ECO:0000259" key="15">
    <source>
        <dbReference type="PROSITE" id="PS50110"/>
    </source>
</evidence>
<evidence type="ECO:0000256" key="6">
    <source>
        <dbReference type="ARBA" id="ARBA00022777"/>
    </source>
</evidence>
<dbReference type="InterPro" id="IPR036097">
    <property type="entry name" value="HisK_dim/P_sf"/>
</dbReference>
<keyword evidence="11" id="KW-0804">Transcription</keyword>
<keyword evidence="8" id="KW-0902">Two-component regulatory system</keyword>
<organism evidence="16 17">
    <name type="scientific">Reichenbachiella faecimaris</name>
    <dbReference type="NCBI Taxonomy" id="692418"/>
    <lineage>
        <taxon>Bacteria</taxon>
        <taxon>Pseudomonadati</taxon>
        <taxon>Bacteroidota</taxon>
        <taxon>Cytophagia</taxon>
        <taxon>Cytophagales</taxon>
        <taxon>Reichenbachiellaceae</taxon>
        <taxon>Reichenbachiella</taxon>
    </lineage>
</organism>
<evidence type="ECO:0000256" key="4">
    <source>
        <dbReference type="ARBA" id="ARBA00022679"/>
    </source>
</evidence>
<dbReference type="InterPro" id="IPR011110">
    <property type="entry name" value="Reg_prop"/>
</dbReference>
<dbReference type="CDD" id="cd00075">
    <property type="entry name" value="HATPase"/>
    <property type="match status" value="1"/>
</dbReference>
<dbReference type="SUPFAM" id="SSF63829">
    <property type="entry name" value="Calcium-dependent phosphotriesterase"/>
    <property type="match status" value="2"/>
</dbReference>
<dbReference type="PROSITE" id="PS50110">
    <property type="entry name" value="RESPONSE_REGULATORY"/>
    <property type="match status" value="1"/>
</dbReference>
<feature type="domain" description="Histidine kinase" evidence="14">
    <location>
        <begin position="861"/>
        <end position="1077"/>
    </location>
</feature>
<dbReference type="PROSITE" id="PS50109">
    <property type="entry name" value="HIS_KIN"/>
    <property type="match status" value="1"/>
</dbReference>
<dbReference type="FunFam" id="3.30.565.10:FF:000037">
    <property type="entry name" value="Hybrid sensor histidine kinase/response regulator"/>
    <property type="match status" value="1"/>
</dbReference>
<dbReference type="Pfam" id="PF07494">
    <property type="entry name" value="Reg_prop"/>
    <property type="match status" value="8"/>
</dbReference>
<dbReference type="RefSeq" id="WP_084373983.1">
    <property type="nucleotide sequence ID" value="NZ_FWYF01000003.1"/>
</dbReference>
<reference evidence="16 17" key="1">
    <citation type="submission" date="2017-04" db="EMBL/GenBank/DDBJ databases">
        <authorList>
            <person name="Afonso C.L."/>
            <person name="Miller P.J."/>
            <person name="Scott M.A."/>
            <person name="Spackman E."/>
            <person name="Goraichik I."/>
            <person name="Dimitrov K.M."/>
            <person name="Suarez D.L."/>
            <person name="Swayne D.E."/>
        </authorList>
    </citation>
    <scope>NUCLEOTIDE SEQUENCE [LARGE SCALE GENOMIC DNA]</scope>
    <source>
        <strain evidence="16 17">DSM 26133</strain>
    </source>
</reference>
<evidence type="ECO:0000256" key="9">
    <source>
        <dbReference type="ARBA" id="ARBA00023015"/>
    </source>
</evidence>
<dbReference type="PANTHER" id="PTHR43547">
    <property type="entry name" value="TWO-COMPONENT HISTIDINE KINASE"/>
    <property type="match status" value="1"/>
</dbReference>
<keyword evidence="6 16" id="KW-0418">Kinase</keyword>
<dbReference type="GO" id="GO:0005524">
    <property type="term" value="F:ATP binding"/>
    <property type="evidence" value="ECO:0007669"/>
    <property type="project" value="UniProtKB-KW"/>
</dbReference>
<dbReference type="Gene3D" id="1.10.10.60">
    <property type="entry name" value="Homeodomain-like"/>
    <property type="match status" value="1"/>
</dbReference>
<keyword evidence="3 12" id="KW-0597">Phosphoprotein</keyword>
<dbReference type="Gene3D" id="2.130.10.10">
    <property type="entry name" value="YVTN repeat-like/Quinoprotein amine dehydrogenase"/>
    <property type="match status" value="3"/>
</dbReference>
<evidence type="ECO:0000256" key="1">
    <source>
        <dbReference type="ARBA" id="ARBA00000085"/>
    </source>
</evidence>
<comment type="catalytic activity">
    <reaction evidence="1">
        <text>ATP + protein L-histidine = ADP + protein N-phospho-L-histidine.</text>
        <dbReference type="EC" id="2.7.13.3"/>
    </reaction>
</comment>
<dbReference type="Pfam" id="PF00072">
    <property type="entry name" value="Response_reg"/>
    <property type="match status" value="1"/>
</dbReference>
<keyword evidence="5" id="KW-0547">Nucleotide-binding</keyword>
<dbReference type="Gene3D" id="3.40.50.2300">
    <property type="match status" value="1"/>
</dbReference>
<sequence>MKMYKLLVWVLVWHSFACLGQSRGSKFISIKAELSQNTVASIVQDHNGYLWIGTRNGLNRYDGVNMISYEYDESDSTSLSNDYIRLVFEDSGNQLWIGTMGGGICLYNEDLDSFERFKVKGMPEYLKKASVKSFLEDEYKNIWFGTEKYGLHYYNRITGEIKSYQKNLDDPFSISANHITGIVKDNIGNLWISTWGGGMNLFDHNSQRFIVYKHDKDKPESIASNIIRKLYKTKNGDIWLGTHGGLDKLEYHESGRFVFHHQKLDTELGRSGTRVILSILEDNNNQLWIGTENGGLNVISPQTGNSILYTFDPRREYSLQNNSIWSLYQDNTGIIWVGTFNKGIFKIDRNASKFEHFQHNPHFSNSLSNNAVSCFVEDQLHNVWIGTDGGGLNYWNVKKNTFKSFTTQNKSNPLTKDAILSLLLDSNENLWIGTWDGGINLKRKGSEKFESFTLDHPLNGSQGFENVFAIHEDRKGRIWFSAFRDGLFAYDPSDRSFIGFNHDHGNPHSISSDYVRAILEDKNGTLWIGTEGGGLNQMFETNGQYSFRRYMIDETNEKGISSNTVISLMQDNEGMIWVGTFSGLDRLDPKTEEFTKIGKKQGLPNEVIYGMEQDEEKNIWLSSNRGLSKYNPTSGEIQNYTKADGLQGMEFFKNSSYTLSTGEMLFGGVDGFNRFSPNQIKKNNYEPKVFFSDFKLYNQSVKVGDTSPLKKNIRKTEKINLDYDQNDFSFEFAVLSFSQTTKNEYAYQLVNYDEGWQKVGNRREAYYTNVPPGYYVFKVKGTNNDGIWSSYESAVEIVISPAWYNTYWAYSIYIVIITALLVWGIQTIVNRERLQTQLQVEHMELSKMQELDEMKSSFFANISHEFRSPLTLILGPLKAMYENVEFSNIKDQVSMMIRNAESLLNLINQLLELSKLESGKMRLEAVEQDVSKFLKPVIHSFSSFAARKNISYKVTVPKKEIALFFDREKLEKIVVNLLSNAFKYTAEFGHVDFELVESKDKVTLIVKDDGIGIPEDEMEYIFNRYYRVRDAKNKKSKGTGIGLSLTKELVELHRGEIALESKENEGSVFIVHLKKGTDHLNPEDFSNVESEFKYENQELFKSDQQANAQPLTESLESLEDQEKQPLILVIEDNNDIRGYIKQILEPDYRVIEADNGMDGSELALERIPDLIISDIMMPGLDGFEVCKKVKNDTKTSHIPVILLTAKASNDSALEGFEKGADYYITKPFNPKLLALRVRNVLNIHDHIKNNIINRKTLNIEPTNVKIASRDEDFIKKAVKIVEDNMSNSEFYVDDLGRELGLSRMQLYRKLKGLIGQSANEFVRSIRLKRAAQLIRQNQLTISEITYQVGFNDLQYFRDCFKKQFGVNPSEYASDTEEKTS</sequence>
<gene>
    <name evidence="16" type="ORF">SAMN04488029_3373</name>
</gene>
<keyword evidence="17" id="KW-1185">Reference proteome</keyword>
<dbReference type="InterPro" id="IPR011047">
    <property type="entry name" value="Quinoprotein_ADH-like_sf"/>
</dbReference>
<dbReference type="FunFam" id="2.60.40.10:FF:000791">
    <property type="entry name" value="Two-component system sensor histidine kinase/response regulator"/>
    <property type="match status" value="1"/>
</dbReference>
<dbReference type="InterPro" id="IPR003594">
    <property type="entry name" value="HATPase_dom"/>
</dbReference>
<dbReference type="SMART" id="SM00388">
    <property type="entry name" value="HisKA"/>
    <property type="match status" value="1"/>
</dbReference>
<evidence type="ECO:0000313" key="17">
    <source>
        <dbReference type="Proteomes" id="UP000192472"/>
    </source>
</evidence>
<dbReference type="PANTHER" id="PTHR43547:SF2">
    <property type="entry name" value="HYBRID SIGNAL TRANSDUCTION HISTIDINE KINASE C"/>
    <property type="match status" value="1"/>
</dbReference>
<dbReference type="SUPFAM" id="SSF52172">
    <property type="entry name" value="CheY-like"/>
    <property type="match status" value="1"/>
</dbReference>
<evidence type="ECO:0000259" key="13">
    <source>
        <dbReference type="PROSITE" id="PS01124"/>
    </source>
</evidence>
<dbReference type="InterPro" id="IPR011123">
    <property type="entry name" value="Y_Y_Y"/>
</dbReference>
<dbReference type="PROSITE" id="PS00041">
    <property type="entry name" value="HTH_ARAC_FAMILY_1"/>
    <property type="match status" value="1"/>
</dbReference>
<dbReference type="CDD" id="cd00082">
    <property type="entry name" value="HisKA"/>
    <property type="match status" value="1"/>
</dbReference>
<dbReference type="InterPro" id="IPR001789">
    <property type="entry name" value="Sig_transdc_resp-reg_receiver"/>
</dbReference>
<evidence type="ECO:0000256" key="5">
    <source>
        <dbReference type="ARBA" id="ARBA00022741"/>
    </source>
</evidence>
<dbReference type="InterPro" id="IPR015943">
    <property type="entry name" value="WD40/YVTN_repeat-like_dom_sf"/>
</dbReference>
<dbReference type="Pfam" id="PF12833">
    <property type="entry name" value="HTH_18"/>
    <property type="match status" value="1"/>
</dbReference>
<dbReference type="InterPro" id="IPR013783">
    <property type="entry name" value="Ig-like_fold"/>
</dbReference>
<dbReference type="InterPro" id="IPR005467">
    <property type="entry name" value="His_kinase_dom"/>
</dbReference>
<dbReference type="GO" id="GO:0000155">
    <property type="term" value="F:phosphorelay sensor kinase activity"/>
    <property type="evidence" value="ECO:0007669"/>
    <property type="project" value="InterPro"/>
</dbReference>
<dbReference type="InterPro" id="IPR004358">
    <property type="entry name" value="Sig_transdc_His_kin-like_C"/>
</dbReference>
<dbReference type="SUPFAM" id="SSF47384">
    <property type="entry name" value="Homodimeric domain of signal transducing histidine kinase"/>
    <property type="match status" value="1"/>
</dbReference>
<dbReference type="PRINTS" id="PR00344">
    <property type="entry name" value="BCTRLSENSOR"/>
</dbReference>
<keyword evidence="10" id="KW-0238">DNA-binding</keyword>
<dbReference type="STRING" id="692418.SAMN04488029_3373"/>
<evidence type="ECO:0000256" key="12">
    <source>
        <dbReference type="PROSITE-ProRule" id="PRU00169"/>
    </source>
</evidence>
<feature type="modified residue" description="4-aspartylphosphate" evidence="12">
    <location>
        <position position="1174"/>
    </location>
</feature>
<dbReference type="EMBL" id="FWYF01000003">
    <property type="protein sequence ID" value="SMD37362.1"/>
    <property type="molecule type" value="Genomic_DNA"/>
</dbReference>
<feature type="domain" description="HTH araC/xylS-type" evidence="13">
    <location>
        <begin position="1275"/>
        <end position="1374"/>
    </location>
</feature>
<keyword evidence="7" id="KW-0067">ATP-binding</keyword>
<protein>
    <recommendedName>
        <fullName evidence="2">histidine kinase</fullName>
        <ecNumber evidence="2">2.7.13.3</ecNumber>
    </recommendedName>
</protein>
<dbReference type="SUPFAM" id="SSF50998">
    <property type="entry name" value="Quinoprotein alcohol dehydrogenase-like"/>
    <property type="match status" value="1"/>
</dbReference>
<evidence type="ECO:0000256" key="3">
    <source>
        <dbReference type="ARBA" id="ARBA00022553"/>
    </source>
</evidence>
<dbReference type="Gene3D" id="3.30.565.10">
    <property type="entry name" value="Histidine kinase-like ATPase, C-terminal domain"/>
    <property type="match status" value="1"/>
</dbReference>
<keyword evidence="4" id="KW-0808">Transferase</keyword>
<dbReference type="SUPFAM" id="SSF46689">
    <property type="entry name" value="Homeodomain-like"/>
    <property type="match status" value="1"/>
</dbReference>
<evidence type="ECO:0000256" key="2">
    <source>
        <dbReference type="ARBA" id="ARBA00012438"/>
    </source>
</evidence>
<dbReference type="Pfam" id="PF00512">
    <property type="entry name" value="HisKA"/>
    <property type="match status" value="1"/>
</dbReference>
<dbReference type="GO" id="GO:0003700">
    <property type="term" value="F:DNA-binding transcription factor activity"/>
    <property type="evidence" value="ECO:0007669"/>
    <property type="project" value="InterPro"/>
</dbReference>
<dbReference type="InterPro" id="IPR036890">
    <property type="entry name" value="HATPase_C_sf"/>
</dbReference>
<accession>A0A1W2GLK2</accession>
<evidence type="ECO:0000313" key="16">
    <source>
        <dbReference type="EMBL" id="SMD37362.1"/>
    </source>
</evidence>
<dbReference type="SMART" id="SM00342">
    <property type="entry name" value="HTH_ARAC"/>
    <property type="match status" value="1"/>
</dbReference>
<dbReference type="OrthoDB" id="9797097at2"/>
<dbReference type="Pfam" id="PF07495">
    <property type="entry name" value="Y_Y_Y"/>
    <property type="match status" value="1"/>
</dbReference>